<keyword evidence="3" id="KW-1185">Reference proteome</keyword>
<proteinExistence type="predicted"/>
<feature type="compositionally biased region" description="Polar residues" evidence="1">
    <location>
        <begin position="72"/>
        <end position="82"/>
    </location>
</feature>
<dbReference type="AlphaFoldDB" id="A0A804MJF8"/>
<protein>
    <submittedName>
        <fullName evidence="2">Uncharacterized protein</fullName>
    </submittedName>
</protein>
<reference evidence="2" key="3">
    <citation type="submission" date="2021-05" db="UniProtKB">
        <authorList>
            <consortium name="EnsemblPlants"/>
        </authorList>
    </citation>
    <scope>IDENTIFICATION</scope>
    <source>
        <strain evidence="2">cv. B73</strain>
    </source>
</reference>
<organism evidence="2 3">
    <name type="scientific">Zea mays</name>
    <name type="common">Maize</name>
    <dbReference type="NCBI Taxonomy" id="4577"/>
    <lineage>
        <taxon>Eukaryota</taxon>
        <taxon>Viridiplantae</taxon>
        <taxon>Streptophyta</taxon>
        <taxon>Embryophyta</taxon>
        <taxon>Tracheophyta</taxon>
        <taxon>Spermatophyta</taxon>
        <taxon>Magnoliopsida</taxon>
        <taxon>Liliopsida</taxon>
        <taxon>Poales</taxon>
        <taxon>Poaceae</taxon>
        <taxon>PACMAD clade</taxon>
        <taxon>Panicoideae</taxon>
        <taxon>Andropogonodae</taxon>
        <taxon>Andropogoneae</taxon>
        <taxon>Tripsacinae</taxon>
        <taxon>Zea</taxon>
    </lineage>
</organism>
<accession>A0A804MJF8</accession>
<evidence type="ECO:0000256" key="1">
    <source>
        <dbReference type="SAM" id="MobiDB-lite"/>
    </source>
</evidence>
<dbReference type="InParanoid" id="A0A804MJF8"/>
<dbReference type="Proteomes" id="UP000007305">
    <property type="component" value="Chromosome 2"/>
</dbReference>
<evidence type="ECO:0000313" key="2">
    <source>
        <dbReference type="EnsemblPlants" id="Zm00001eb090780_P001"/>
    </source>
</evidence>
<dbReference type="Gramene" id="Zm00001eb090780_T001">
    <property type="protein sequence ID" value="Zm00001eb090780_P001"/>
    <property type="gene ID" value="Zm00001eb090780"/>
</dbReference>
<dbReference type="EnsemblPlants" id="Zm00001eb090780_T001">
    <property type="protein sequence ID" value="Zm00001eb090780_P001"/>
    <property type="gene ID" value="Zm00001eb090780"/>
</dbReference>
<reference evidence="3" key="1">
    <citation type="submission" date="2015-12" db="EMBL/GenBank/DDBJ databases">
        <title>Update maize B73 reference genome by single molecule sequencing technologies.</title>
        <authorList>
            <consortium name="Maize Genome Sequencing Project"/>
            <person name="Ware D."/>
        </authorList>
    </citation>
    <scope>NUCLEOTIDE SEQUENCE [LARGE SCALE GENOMIC DNA]</scope>
    <source>
        <strain evidence="3">cv. B73</strain>
    </source>
</reference>
<name>A0A804MJF8_MAIZE</name>
<reference evidence="2" key="2">
    <citation type="submission" date="2019-07" db="EMBL/GenBank/DDBJ databases">
        <authorList>
            <person name="Seetharam A."/>
            <person name="Woodhouse M."/>
            <person name="Cannon E."/>
        </authorList>
    </citation>
    <scope>NUCLEOTIDE SEQUENCE [LARGE SCALE GENOMIC DNA]</scope>
    <source>
        <strain evidence="2">cv. B73</strain>
    </source>
</reference>
<feature type="region of interest" description="Disordered" evidence="1">
    <location>
        <begin position="55"/>
        <end position="82"/>
    </location>
</feature>
<evidence type="ECO:0000313" key="3">
    <source>
        <dbReference type="Proteomes" id="UP000007305"/>
    </source>
</evidence>
<sequence>MVVLAPPSLLLHWCSSPSWWLSLSLRIPSSALHGRQPWQPLCCCVMAGGGGRRRLHEAMTGPRGDDRASDVVPTTSCSWWTT</sequence>